<evidence type="ECO:0008006" key="4">
    <source>
        <dbReference type="Google" id="ProtNLM"/>
    </source>
</evidence>
<sequence>MHSRSPQFAPLFLLLLICAVGASWSPPLCKANEYDEAMAPQQGDVCQEPPSNGSYIPAPGVTDSDADNILVALNLEYLESEFFLFGATGAGLDRFAPELAAGGPAPIGAQKANLDNLTRDIIEQFGYQEVGHLRAIKETIPEAFPRVQLDLRKEVFAATMEAALGKLPEPFDAYANSQNYLLASYLIPYVGLTGYVGANPQLQSERAKRLVAGLLAVESGQDAVIRTLLYEQRNEQVVQGMTVADVTEKISQLRNKLGKTGIVDEGLVVPQCLGAEGRTSGNSLAGDANSVGYARTPAQIFRIVYGTGNESMPGGFYPEGGRGRVAESFL</sequence>
<dbReference type="PANTHER" id="PTHR31694">
    <property type="entry name" value="DESICCATION-LIKE PROTEIN"/>
    <property type="match status" value="1"/>
</dbReference>
<proteinExistence type="predicted"/>
<dbReference type="AlphaFoldDB" id="A0A9D4ZMA0"/>
<evidence type="ECO:0000313" key="2">
    <source>
        <dbReference type="EMBL" id="KAI5080918.1"/>
    </source>
</evidence>
<dbReference type="InterPro" id="IPR052965">
    <property type="entry name" value="Pigment-catalase-like"/>
</dbReference>
<keyword evidence="3" id="KW-1185">Reference proteome</keyword>
<evidence type="ECO:0000313" key="3">
    <source>
        <dbReference type="Proteomes" id="UP000886520"/>
    </source>
</evidence>
<protein>
    <recommendedName>
        <fullName evidence="4">Desiccation-related protein PCC13-62</fullName>
    </recommendedName>
</protein>
<feature type="signal peptide" evidence="1">
    <location>
        <begin position="1"/>
        <end position="22"/>
    </location>
</feature>
<dbReference type="PANTHER" id="PTHR31694:SF26">
    <property type="entry name" value="OS05G0151100 PROTEIN"/>
    <property type="match status" value="1"/>
</dbReference>
<reference evidence="2" key="1">
    <citation type="submission" date="2021-01" db="EMBL/GenBank/DDBJ databases">
        <title>Adiantum capillus-veneris genome.</title>
        <authorList>
            <person name="Fang Y."/>
            <person name="Liao Q."/>
        </authorList>
    </citation>
    <scope>NUCLEOTIDE SEQUENCE</scope>
    <source>
        <strain evidence="2">H3</strain>
        <tissue evidence="2">Leaf</tissue>
    </source>
</reference>
<name>A0A9D4ZMA0_ADICA</name>
<dbReference type="Proteomes" id="UP000886520">
    <property type="component" value="Chromosome 4"/>
</dbReference>
<dbReference type="EMBL" id="JABFUD020000004">
    <property type="protein sequence ID" value="KAI5080918.1"/>
    <property type="molecule type" value="Genomic_DNA"/>
</dbReference>
<comment type="caution">
    <text evidence="2">The sequence shown here is derived from an EMBL/GenBank/DDBJ whole genome shotgun (WGS) entry which is preliminary data.</text>
</comment>
<accession>A0A9D4ZMA0</accession>
<keyword evidence="1" id="KW-0732">Signal</keyword>
<dbReference type="Pfam" id="PF13668">
    <property type="entry name" value="Ferritin_2"/>
    <property type="match status" value="1"/>
</dbReference>
<gene>
    <name evidence="2" type="ORF">GOP47_0004101</name>
</gene>
<dbReference type="OrthoDB" id="1001765at2759"/>
<organism evidence="2 3">
    <name type="scientific">Adiantum capillus-veneris</name>
    <name type="common">Maidenhair fern</name>
    <dbReference type="NCBI Taxonomy" id="13818"/>
    <lineage>
        <taxon>Eukaryota</taxon>
        <taxon>Viridiplantae</taxon>
        <taxon>Streptophyta</taxon>
        <taxon>Embryophyta</taxon>
        <taxon>Tracheophyta</taxon>
        <taxon>Polypodiopsida</taxon>
        <taxon>Polypodiidae</taxon>
        <taxon>Polypodiales</taxon>
        <taxon>Pteridineae</taxon>
        <taxon>Pteridaceae</taxon>
        <taxon>Vittarioideae</taxon>
        <taxon>Adiantum</taxon>
    </lineage>
</organism>
<evidence type="ECO:0000256" key="1">
    <source>
        <dbReference type="SAM" id="SignalP"/>
    </source>
</evidence>
<feature type="chain" id="PRO_5038461726" description="Desiccation-related protein PCC13-62" evidence="1">
    <location>
        <begin position="23"/>
        <end position="330"/>
    </location>
</feature>